<proteinExistence type="predicted"/>
<dbReference type="RefSeq" id="WP_011410055.1">
    <property type="nucleotide sequence ID" value="NC_007712.1"/>
</dbReference>
<evidence type="ECO:0000313" key="2">
    <source>
        <dbReference type="Proteomes" id="UP000001932"/>
    </source>
</evidence>
<dbReference type="KEGG" id="sgl:SG0191"/>
<dbReference type="HOGENOM" id="CLU_355226_0_0_6"/>
<dbReference type="BioCyc" id="SGLO343509:SGP1_RS01840-MONOMER"/>
<keyword evidence="2" id="KW-1185">Reference proteome</keyword>
<name>Q2NWK9_SODGM</name>
<reference evidence="1 2" key="1">
    <citation type="journal article" date="2006" name="Genome Res.">
        <title>Massive genome erosion and functional adaptations provide insights into the symbiotic lifestyle of Sodalis glossinidius in the tsetse host.</title>
        <authorList>
            <person name="Toh H."/>
            <person name="Weiss B.L."/>
            <person name="Perkin S.A.H."/>
            <person name="Yamashita A."/>
            <person name="Oshima K."/>
            <person name="Hattori M."/>
            <person name="Aksoy S."/>
        </authorList>
    </citation>
    <scope>NUCLEOTIDE SEQUENCE [LARGE SCALE GENOMIC DNA]</scope>
    <source>
        <strain evidence="2">morsitans</strain>
    </source>
</reference>
<accession>Q2NWK9</accession>
<dbReference type="AlphaFoldDB" id="Q2NWK9"/>
<evidence type="ECO:0000313" key="1">
    <source>
        <dbReference type="EMBL" id="BAE73466.1"/>
    </source>
</evidence>
<gene>
    <name evidence="1" type="ordered locus">SG0191</name>
</gene>
<dbReference type="OrthoDB" id="9954116at2"/>
<organism evidence="1 2">
    <name type="scientific">Sodalis glossinidius (strain morsitans)</name>
    <dbReference type="NCBI Taxonomy" id="343509"/>
    <lineage>
        <taxon>Bacteria</taxon>
        <taxon>Pseudomonadati</taxon>
        <taxon>Pseudomonadota</taxon>
        <taxon>Gammaproteobacteria</taxon>
        <taxon>Enterobacterales</taxon>
        <taxon>Bruguierivoracaceae</taxon>
        <taxon>Sodalis</taxon>
    </lineage>
</organism>
<sequence>MVGQSYLAQARWLCAAGWHALSDDEQAFLRQATIHLVQLGFLLPSQHRPEGSRSEHVYRQKENVDIFTAVWADEERRYATVNAYDGYSVKRIDSIEDHLEELVEGVSQAQVEIRVSPVLQMKSQEQNLTAFFEAIAQRHQQMFTSRLGEYEKLTVPNTTLYQTLVSKMAFTTGVKDNPAALGTHVNFGCCLNRHLLVVVMANMAASAKNDAERSVIDAVITGIRSDLLLAKKGEDVLCIPLPHETNSGQPAAPRHRNTRALDVECRLNPDVESIYALSKAAVAHIVAIGYAASECLYDNGGTVAKLDDRPFLDLLPDAPVSDLVALSGQFKLTLPFQRICPHGVYVKTLPEMGVLYGPQFMLQQRQKTRIGLIEKIPGQLDVYFMFPSTLSGAKVMRLAHIALDLAGIATDDIPPLRRFVSLRSTMHLRYISEKKICAMLNRNLGIGQYFVASHDDLKQSQKATAAYPTSYLHLNKQRFTTKTDEARETVLALKQLFTEVDFLPHDPKKSLSQAPALPSTCSIYHYLLDALGLTPTQDKIIQFAARWLCYYTERIEEEFAATPLAEKVLFVSHKAYRAYNKNKPSLMGFTFRNDKNRQLFLLADSFDDDIPVLPRMHLLHEAKQRPASINYLHAPISTYNGQLNECVEIYEDREDIRDLNLVYYDSYMHFINRYRRALLNPGTAQDETDKAVRQRQNNAVREMSKAAFIKQVWRDDMLRVNVLLDNADMMAKVIEDVGRGMRYIPDGQTRSPGARLSQLPRKLYALIIASGRRHKPARRTPVFPGIAAVR</sequence>
<protein>
    <submittedName>
        <fullName evidence="1">Uncharacterized protein</fullName>
    </submittedName>
</protein>
<dbReference type="Proteomes" id="UP000001932">
    <property type="component" value="Chromosome"/>
</dbReference>
<dbReference type="EMBL" id="AP008232">
    <property type="protein sequence ID" value="BAE73466.1"/>
    <property type="molecule type" value="Genomic_DNA"/>
</dbReference>